<dbReference type="InterPro" id="IPR002477">
    <property type="entry name" value="Peptidoglycan-bd-like"/>
</dbReference>
<evidence type="ECO:0000256" key="1">
    <source>
        <dbReference type="SAM" id="MobiDB-lite"/>
    </source>
</evidence>
<evidence type="ECO:0000259" key="3">
    <source>
        <dbReference type="Pfam" id="PF01471"/>
    </source>
</evidence>
<feature type="compositionally biased region" description="Low complexity" evidence="1">
    <location>
        <begin position="298"/>
        <end position="317"/>
    </location>
</feature>
<sequence>MACRTHPEPVIPVTSGRFCGDRLLKLWKSYGEGPHVSEPNSHICPECSAPRGLDGTPSCGCARRVSDALLEARTAEAAAAEDFDPLRIRPYVELGDEKRQGLTTPRQDTPTMALPAVTSFEAGGKAAWSPDAPRPHGTPGVSQPHGTPGTPPSSSPSSSSPSSPPRSPGRPSSPSWASRPRRRRRRTGIVVALAGTAAAGMVAVAGAMSGLFSYDTPERDSALPEDVRASAPDASADGGASPVEPAPGKPDTGAGAPASTPSGNARRPSPSKSPSPSPSQTSPSPSAPASASPPQPSPSAEASEGTSAAGANEAGAADDQKATPKVLRLGDDDPEVLELQLRLNQLGFYYGDFDQNFDDQVEEAVIAFQKKRDIPEEKEKRGVYGFVTRTQLESETKEP</sequence>
<protein>
    <submittedName>
        <fullName evidence="4">Peptidoglycan-binding protein</fullName>
    </submittedName>
</protein>
<dbReference type="AlphaFoldDB" id="A0AAE8W1R5"/>
<proteinExistence type="predicted"/>
<keyword evidence="2" id="KW-1133">Transmembrane helix</keyword>
<dbReference type="Proteomes" id="UP000318720">
    <property type="component" value="Unassembled WGS sequence"/>
</dbReference>
<dbReference type="EMBL" id="SPAZ01000229">
    <property type="protein sequence ID" value="TQE27320.1"/>
    <property type="molecule type" value="Genomic_DNA"/>
</dbReference>
<gene>
    <name evidence="4" type="ORF">Sipo8835_27780</name>
</gene>
<dbReference type="InterPro" id="IPR036366">
    <property type="entry name" value="PGBDSf"/>
</dbReference>
<evidence type="ECO:0000256" key="2">
    <source>
        <dbReference type="SAM" id="Phobius"/>
    </source>
</evidence>
<feature type="transmembrane region" description="Helical" evidence="2">
    <location>
        <begin position="189"/>
        <end position="214"/>
    </location>
</feature>
<feature type="compositionally biased region" description="Basic and acidic residues" evidence="1">
    <location>
        <begin position="216"/>
        <end position="228"/>
    </location>
</feature>
<comment type="caution">
    <text evidence="4">The sequence shown here is derived from an EMBL/GenBank/DDBJ whole genome shotgun (WGS) entry which is preliminary data.</text>
</comment>
<feature type="region of interest" description="Disordered" evidence="1">
    <location>
        <begin position="122"/>
        <end position="188"/>
    </location>
</feature>
<evidence type="ECO:0000313" key="5">
    <source>
        <dbReference type="Proteomes" id="UP000318720"/>
    </source>
</evidence>
<dbReference type="Gene3D" id="1.10.101.10">
    <property type="entry name" value="PGBD-like superfamily/PGBD"/>
    <property type="match status" value="1"/>
</dbReference>
<name>A0AAE8W1R5_9ACTN</name>
<dbReference type="SUPFAM" id="SSF47090">
    <property type="entry name" value="PGBD-like"/>
    <property type="match status" value="1"/>
</dbReference>
<evidence type="ECO:0000313" key="4">
    <source>
        <dbReference type="EMBL" id="TQE27320.1"/>
    </source>
</evidence>
<accession>A0AAE8W1R5</accession>
<organism evidence="4 5">
    <name type="scientific">Streptomyces ipomoeae</name>
    <dbReference type="NCBI Taxonomy" id="103232"/>
    <lineage>
        <taxon>Bacteria</taxon>
        <taxon>Bacillati</taxon>
        <taxon>Actinomycetota</taxon>
        <taxon>Actinomycetes</taxon>
        <taxon>Kitasatosporales</taxon>
        <taxon>Streptomycetaceae</taxon>
        <taxon>Streptomyces</taxon>
    </lineage>
</organism>
<dbReference type="Pfam" id="PF01471">
    <property type="entry name" value="PG_binding_1"/>
    <property type="match status" value="1"/>
</dbReference>
<keyword evidence="2" id="KW-0472">Membrane</keyword>
<feature type="compositionally biased region" description="Low complexity" evidence="1">
    <location>
        <begin position="229"/>
        <end position="242"/>
    </location>
</feature>
<reference evidence="4 5" key="1">
    <citation type="submission" date="2019-03" db="EMBL/GenBank/DDBJ databases">
        <title>Comparative genomic analyses of the sweetpotato soil rot pathogen, Streptomyces ipomoeae.</title>
        <authorList>
            <person name="Ruschel Soares N."/>
            <person name="Badger J.H."/>
            <person name="Huguet-Tapia J.C."/>
            <person name="Clark C.A."/>
            <person name="Pettis G.S."/>
        </authorList>
    </citation>
    <scope>NUCLEOTIDE SEQUENCE [LARGE SCALE GENOMIC DNA]</scope>
    <source>
        <strain evidence="4 5">88-35</strain>
    </source>
</reference>
<feature type="compositionally biased region" description="Low complexity" evidence="1">
    <location>
        <begin position="278"/>
        <end position="290"/>
    </location>
</feature>
<feature type="compositionally biased region" description="Low complexity" evidence="1">
    <location>
        <begin position="169"/>
        <end position="178"/>
    </location>
</feature>
<dbReference type="InterPro" id="IPR036365">
    <property type="entry name" value="PGBD-like_sf"/>
</dbReference>
<feature type="region of interest" description="Disordered" evidence="1">
    <location>
        <begin position="212"/>
        <end position="329"/>
    </location>
</feature>
<keyword evidence="2" id="KW-0812">Transmembrane</keyword>
<feature type="domain" description="Peptidoglycan binding-like" evidence="3">
    <location>
        <begin position="333"/>
        <end position="388"/>
    </location>
</feature>